<dbReference type="Pfam" id="PF01243">
    <property type="entry name" value="PNPOx_N"/>
    <property type="match status" value="1"/>
</dbReference>
<evidence type="ECO:0000313" key="2">
    <source>
        <dbReference type="EMBL" id="AUN93468.1"/>
    </source>
</evidence>
<accession>A0A2I6S2L8</accession>
<organism evidence="2 3">
    <name type="scientific">Pseudazoarcus pumilus</name>
    <dbReference type="NCBI Taxonomy" id="2067960"/>
    <lineage>
        <taxon>Bacteria</taxon>
        <taxon>Pseudomonadati</taxon>
        <taxon>Pseudomonadota</taxon>
        <taxon>Betaproteobacteria</taxon>
        <taxon>Rhodocyclales</taxon>
        <taxon>Zoogloeaceae</taxon>
        <taxon>Pseudazoarcus</taxon>
    </lineage>
</organism>
<evidence type="ECO:0000313" key="3">
    <source>
        <dbReference type="Proteomes" id="UP000242205"/>
    </source>
</evidence>
<dbReference type="Gene3D" id="3.30.450.40">
    <property type="match status" value="1"/>
</dbReference>
<evidence type="ECO:0000259" key="1">
    <source>
        <dbReference type="SMART" id="SM00065"/>
    </source>
</evidence>
<keyword evidence="3" id="KW-1185">Reference proteome</keyword>
<protein>
    <submittedName>
        <fullName evidence="2">GAF domain-containing protein</fullName>
    </submittedName>
</protein>
<dbReference type="InterPro" id="IPR029016">
    <property type="entry name" value="GAF-like_dom_sf"/>
</dbReference>
<dbReference type="SUPFAM" id="SSF55781">
    <property type="entry name" value="GAF domain-like"/>
    <property type="match status" value="1"/>
</dbReference>
<dbReference type="Gene3D" id="2.30.110.10">
    <property type="entry name" value="Electron Transport, Fmn-binding Protein, Chain A"/>
    <property type="match status" value="1"/>
</dbReference>
<dbReference type="SUPFAM" id="SSF50475">
    <property type="entry name" value="FMN-binding split barrel"/>
    <property type="match status" value="1"/>
</dbReference>
<dbReference type="PANTHER" id="PTHR40660">
    <property type="entry name" value="5'-PHOSPHATE OXIDASE PUTATIVE DOMAIN-CONTAINING PROTEIN-RELATED"/>
    <property type="match status" value="1"/>
</dbReference>
<sequence>MNTIRLDLIRESLEGTIPGIVATCSADGMPNVAYLSQTEYVDQRHIALSYQFFNTTRRNVLENPHARLIVTHPQSAERHRLLIRYLRTETAGPLFERMRAKLAGIASHTGMSGVFRLLGSDVYAVLDIERVPAAALPAAPPRRSLLAALRATTDTMAAAADLETLLTDTLAALKRHFGMGHAMVLMLDAAHEKLYTVASLGYERSGVGSEIRVGDGVIGMAARHATPIRIGHMTLDAAYGRAIRAEALDGGLAGALETEIPLPGLPESRSQLAVPVRAAGRLLGILYAESAQDLRFGYDEEDALAALAAQLGAAVLHHQHAADTHDDAAPTEPVMPAGTPVEVRRYAENDSVFLDGEYLIKGVAGTILWAMLHDYTDRGRVRFSNRELRLDPRIRLPDLSDNLEARLILLRRRLDEHDACVRLVSAGRGLLRLEVRRPLRLVEVAGPPR</sequence>
<name>A0A2I6S2L8_9RHOO</name>
<dbReference type="Pfam" id="PF01590">
    <property type="entry name" value="GAF"/>
    <property type="match status" value="1"/>
</dbReference>
<dbReference type="EMBL" id="CP025682">
    <property type="protein sequence ID" value="AUN93468.1"/>
    <property type="molecule type" value="Genomic_DNA"/>
</dbReference>
<dbReference type="OrthoDB" id="1494384at2"/>
<dbReference type="SMART" id="SM00065">
    <property type="entry name" value="GAF"/>
    <property type="match status" value="1"/>
</dbReference>
<dbReference type="InterPro" id="IPR012349">
    <property type="entry name" value="Split_barrel_FMN-bd"/>
</dbReference>
<proteinExistence type="predicted"/>
<dbReference type="PANTHER" id="PTHR40660:SF1">
    <property type="entry name" value="5'-PHOSPHATE OXIDASE PUTATIVE DOMAIN-CONTAINING PROTEIN-RELATED"/>
    <property type="match status" value="1"/>
</dbReference>
<dbReference type="KEGG" id="atw:C0099_00070"/>
<reference evidence="2 3" key="1">
    <citation type="submission" date="2018-01" db="EMBL/GenBank/DDBJ databases">
        <authorList>
            <person name="Fu G.-Y."/>
        </authorList>
    </citation>
    <scope>NUCLEOTIDE SEQUENCE [LARGE SCALE GENOMIC DNA]</scope>
    <source>
        <strain evidence="2 3">SY39</strain>
    </source>
</reference>
<dbReference type="InterPro" id="IPR011576">
    <property type="entry name" value="Pyridox_Oxase_N"/>
</dbReference>
<dbReference type="AlphaFoldDB" id="A0A2I6S2L8"/>
<dbReference type="Proteomes" id="UP000242205">
    <property type="component" value="Chromosome"/>
</dbReference>
<feature type="domain" description="GAF" evidence="1">
    <location>
        <begin position="161"/>
        <end position="325"/>
    </location>
</feature>
<dbReference type="InterPro" id="IPR003018">
    <property type="entry name" value="GAF"/>
</dbReference>
<gene>
    <name evidence="2" type="ORF">C0099_00070</name>
</gene>
<dbReference type="RefSeq" id="WP_102245542.1">
    <property type="nucleotide sequence ID" value="NZ_CP025682.1"/>
</dbReference>